<name>A0ABP9Q7D4_9PSEU</name>
<dbReference type="InterPro" id="IPR016181">
    <property type="entry name" value="Acyl_CoA_acyltransferase"/>
</dbReference>
<dbReference type="SUPFAM" id="SSF55729">
    <property type="entry name" value="Acyl-CoA N-acyltransferases (Nat)"/>
    <property type="match status" value="1"/>
</dbReference>
<sequence>MSPVSDLYGQSHTNHSRVPVLGDELATLWDVDPRGRVLGDAHHLVVAAGPEGLLGKIGAHLPEKLAEALTGLLPGAVNAEDVLVRARALLAAGLGPVAVSSGPSYLVPPGVEYPSPTKPVRSDRGETRLVRSDGGEADAVRAARPVGWTPGEWVGLLAGRHGPWAMAVEGDEVVAICHTPVSAPVGAEAGVWTHPGHRGRGLAAAVTAGWAAAFPDATRRLFYSTDRANRSSQRVAARLGLRHIGDIWKLSVPGREDQHAHRPWITSADS</sequence>
<dbReference type="InterPro" id="IPR000182">
    <property type="entry name" value="GNAT_dom"/>
</dbReference>
<dbReference type="Proteomes" id="UP001428817">
    <property type="component" value="Unassembled WGS sequence"/>
</dbReference>
<gene>
    <name evidence="2" type="ORF">GCM10023321_33260</name>
</gene>
<keyword evidence="3" id="KW-1185">Reference proteome</keyword>
<comment type="caution">
    <text evidence="2">The sequence shown here is derived from an EMBL/GenBank/DDBJ whole genome shotgun (WGS) entry which is preliminary data.</text>
</comment>
<dbReference type="EMBL" id="BAABJP010000015">
    <property type="protein sequence ID" value="GAA5156763.1"/>
    <property type="molecule type" value="Genomic_DNA"/>
</dbReference>
<dbReference type="PROSITE" id="PS51186">
    <property type="entry name" value="GNAT"/>
    <property type="match status" value="1"/>
</dbReference>
<evidence type="ECO:0000313" key="2">
    <source>
        <dbReference type="EMBL" id="GAA5156763.1"/>
    </source>
</evidence>
<reference evidence="3" key="1">
    <citation type="journal article" date="2019" name="Int. J. Syst. Evol. Microbiol.">
        <title>The Global Catalogue of Microorganisms (GCM) 10K type strain sequencing project: providing services to taxonomists for standard genome sequencing and annotation.</title>
        <authorList>
            <consortium name="The Broad Institute Genomics Platform"/>
            <consortium name="The Broad Institute Genome Sequencing Center for Infectious Disease"/>
            <person name="Wu L."/>
            <person name="Ma J."/>
        </authorList>
    </citation>
    <scope>NUCLEOTIDE SEQUENCE [LARGE SCALE GENOMIC DNA]</scope>
    <source>
        <strain evidence="3">JCM 18303</strain>
    </source>
</reference>
<protein>
    <recommendedName>
        <fullName evidence="1">N-acetyltransferase domain-containing protein</fullName>
    </recommendedName>
</protein>
<feature type="domain" description="N-acetyltransferase" evidence="1">
    <location>
        <begin position="125"/>
        <end position="269"/>
    </location>
</feature>
<dbReference type="Gene3D" id="3.40.630.30">
    <property type="match status" value="1"/>
</dbReference>
<evidence type="ECO:0000313" key="3">
    <source>
        <dbReference type="Proteomes" id="UP001428817"/>
    </source>
</evidence>
<evidence type="ECO:0000259" key="1">
    <source>
        <dbReference type="PROSITE" id="PS51186"/>
    </source>
</evidence>
<organism evidence="2 3">
    <name type="scientific">Pseudonocardia eucalypti</name>
    <dbReference type="NCBI Taxonomy" id="648755"/>
    <lineage>
        <taxon>Bacteria</taxon>
        <taxon>Bacillati</taxon>
        <taxon>Actinomycetota</taxon>
        <taxon>Actinomycetes</taxon>
        <taxon>Pseudonocardiales</taxon>
        <taxon>Pseudonocardiaceae</taxon>
        <taxon>Pseudonocardia</taxon>
    </lineage>
</organism>
<accession>A0ABP9Q7D4</accession>
<dbReference type="Pfam" id="PF12746">
    <property type="entry name" value="GNAT_acetyltran"/>
    <property type="match status" value="1"/>
</dbReference>
<proteinExistence type="predicted"/>
<dbReference type="InterPro" id="IPR027365">
    <property type="entry name" value="GNAT_acetyltra_YdfB-like"/>
</dbReference>